<dbReference type="PROSITE" id="PS51257">
    <property type="entry name" value="PROKAR_LIPOPROTEIN"/>
    <property type="match status" value="1"/>
</dbReference>
<dbReference type="PROSITE" id="PS00134">
    <property type="entry name" value="TRYPSIN_HIS"/>
    <property type="match status" value="1"/>
</dbReference>
<dbReference type="InterPro" id="IPR001254">
    <property type="entry name" value="Trypsin_dom"/>
</dbReference>
<keyword evidence="7" id="KW-1185">Reference proteome</keyword>
<dbReference type="InterPro" id="IPR018114">
    <property type="entry name" value="TRYPSIN_HIS"/>
</dbReference>
<dbReference type="FunFam" id="2.40.10.10:FF:000002">
    <property type="entry name" value="Transmembrane protease serine"/>
    <property type="match status" value="1"/>
</dbReference>
<reference evidence="6 7" key="1">
    <citation type="journal article" date="2014" name="Antonie Van Leeuwenhoek">
        <title>Hyphomonas beringensis sp. nov. and Hyphomonas chukchiensis sp. nov., isolated from surface seawater of the Bering Sea and Chukchi Sea.</title>
        <authorList>
            <person name="Li C."/>
            <person name="Lai Q."/>
            <person name="Li G."/>
            <person name="Dong C."/>
            <person name="Wang J."/>
            <person name="Liao Y."/>
            <person name="Shao Z."/>
        </authorList>
    </citation>
    <scope>NUCLEOTIDE SEQUENCE [LARGE SCALE GENOMIC DNA]</scope>
    <source>
        <strain evidence="6 7">22II1-22F38</strain>
    </source>
</reference>
<dbReference type="PANTHER" id="PTHR24253:SF153">
    <property type="entry name" value="SERINE PROTEASE HEPSIN"/>
    <property type="match status" value="1"/>
</dbReference>
<dbReference type="SMART" id="SM00020">
    <property type="entry name" value="Tryp_SPc"/>
    <property type="match status" value="1"/>
</dbReference>
<keyword evidence="2 5" id="KW-0645">Protease</keyword>
<dbReference type="Pfam" id="PF00089">
    <property type="entry name" value="Trypsin"/>
    <property type="match status" value="1"/>
</dbReference>
<gene>
    <name evidence="5" type="ORF">DCG65_08480</name>
    <name evidence="6" type="ORF">HY36_03100</name>
</gene>
<dbReference type="STRING" id="1280948.HY36_03100"/>
<dbReference type="OrthoDB" id="267336at2"/>
<dbReference type="Gene3D" id="2.40.10.10">
    <property type="entry name" value="Trypsin-like serine proteases"/>
    <property type="match status" value="1"/>
</dbReference>
<evidence type="ECO:0000256" key="2">
    <source>
        <dbReference type="RuleBase" id="RU363034"/>
    </source>
</evidence>
<dbReference type="Proteomes" id="UP000259173">
    <property type="component" value="Unassembled WGS sequence"/>
</dbReference>
<dbReference type="PANTHER" id="PTHR24253">
    <property type="entry name" value="TRANSMEMBRANE PROTEASE SERINE"/>
    <property type="match status" value="1"/>
</dbReference>
<dbReference type="PATRIC" id="fig|1280948.3.peg.615"/>
<dbReference type="InterPro" id="IPR043504">
    <property type="entry name" value="Peptidase_S1_PA_chymotrypsin"/>
</dbReference>
<dbReference type="GO" id="GO:0006508">
    <property type="term" value="P:proteolysis"/>
    <property type="evidence" value="ECO:0007669"/>
    <property type="project" value="UniProtKB-KW"/>
</dbReference>
<evidence type="ECO:0000256" key="1">
    <source>
        <dbReference type="ARBA" id="ARBA00023157"/>
    </source>
</evidence>
<feature type="domain" description="Peptidase S1" evidence="4">
    <location>
        <begin position="41"/>
        <end position="330"/>
    </location>
</feature>
<keyword evidence="2" id="KW-0720">Serine protease</keyword>
<evidence type="ECO:0000313" key="5">
    <source>
        <dbReference type="EMBL" id="HAE94583.1"/>
    </source>
</evidence>
<evidence type="ECO:0000259" key="4">
    <source>
        <dbReference type="PROSITE" id="PS50240"/>
    </source>
</evidence>
<comment type="caution">
    <text evidence="6">The sequence shown here is derived from an EMBL/GenBank/DDBJ whole genome shotgun (WGS) entry which is preliminary data.</text>
</comment>
<dbReference type="SUPFAM" id="SSF50494">
    <property type="entry name" value="Trypsin-like serine proteases"/>
    <property type="match status" value="1"/>
</dbReference>
<dbReference type="InterPro" id="IPR033116">
    <property type="entry name" value="TRYPSIN_SER"/>
</dbReference>
<keyword evidence="2" id="KW-0378">Hydrolase</keyword>
<name>A0A059ED12_9PROT</name>
<dbReference type="RefSeq" id="WP_035547949.1">
    <property type="nucleotide sequence ID" value="NZ_AWFH01000001.1"/>
</dbReference>
<dbReference type="EMBL" id="AWFH01000001">
    <property type="protein sequence ID" value="KCZ65392.1"/>
    <property type="molecule type" value="Genomic_DNA"/>
</dbReference>
<dbReference type="EMBL" id="DMBR01000256">
    <property type="protein sequence ID" value="HAE94583.1"/>
    <property type="molecule type" value="Genomic_DNA"/>
</dbReference>
<dbReference type="eggNOG" id="COG5640">
    <property type="taxonomic scope" value="Bacteria"/>
</dbReference>
<dbReference type="InterPro" id="IPR009003">
    <property type="entry name" value="Peptidase_S1_PA"/>
</dbReference>
<dbReference type="PROSITE" id="PS50240">
    <property type="entry name" value="TRYPSIN_DOM"/>
    <property type="match status" value="1"/>
</dbReference>
<feature type="chain" id="PRO_5044539032" evidence="3">
    <location>
        <begin position="26"/>
        <end position="550"/>
    </location>
</feature>
<accession>A0A059ED12</accession>
<evidence type="ECO:0000256" key="3">
    <source>
        <dbReference type="SAM" id="SignalP"/>
    </source>
</evidence>
<protein>
    <submittedName>
        <fullName evidence="5">Serine protease</fullName>
    </submittedName>
</protein>
<proteinExistence type="predicted"/>
<dbReference type="PRINTS" id="PR00722">
    <property type="entry name" value="CHYMOTRYPSIN"/>
</dbReference>
<organism evidence="6 7">
    <name type="scientific">Hyphomonas atlantica</name>
    <dbReference type="NCBI Taxonomy" id="1280948"/>
    <lineage>
        <taxon>Bacteria</taxon>
        <taxon>Pseudomonadati</taxon>
        <taxon>Pseudomonadota</taxon>
        <taxon>Alphaproteobacteria</taxon>
        <taxon>Hyphomonadales</taxon>
        <taxon>Hyphomonadaceae</taxon>
        <taxon>Hyphomonas</taxon>
    </lineage>
</organism>
<dbReference type="GO" id="GO:0004252">
    <property type="term" value="F:serine-type endopeptidase activity"/>
    <property type="evidence" value="ECO:0007669"/>
    <property type="project" value="InterPro"/>
</dbReference>
<evidence type="ECO:0000313" key="6">
    <source>
        <dbReference type="EMBL" id="KCZ65392.1"/>
    </source>
</evidence>
<evidence type="ECO:0000313" key="8">
    <source>
        <dbReference type="Proteomes" id="UP000259173"/>
    </source>
</evidence>
<dbReference type="InterPro" id="IPR001314">
    <property type="entry name" value="Peptidase_S1A"/>
</dbReference>
<evidence type="ECO:0000313" key="7">
    <source>
        <dbReference type="Proteomes" id="UP000024547"/>
    </source>
</evidence>
<sequence length="550" mass="58540">MLRRVSSIVAGSFALSLACGLTATAQERVCRVEDTPTGAKVVGGVNAHLANWPGIASIQLRMQRGTFHVCGGAAISKEWVLTAAHCVEGFRVSEESGRVFAYEPAGDGGSERKVAAIRVQLGTGDLGRTPDGSQAAFVTEVITHPAYEGAEEIYKGADIALLKLDTPWEGPLATLSADATTDRLSQAGEEAWVAGFGNLAELEPGQRTKWQNARNFALAAPSLVLQETSAPTVNASVCESRLRRASMLEGYPAEYQSLIVDETLVCAGLEEGGQDACQGDSGGPLVKYDKNGCAYQIGVVSWGVGCGRSASPGAYTRVSAYADWVRSYVPDANFIAYADVPPPTRGVPDLVSSVQHDFDTLVKDMPISLVTPAGDTVSVVENGQMVDLKVTLPVRGKLVLFDYNADQILTQLYPNPIESAGRWPVREAGETVLLARDIFGEPGLKAGPPLGPQSMIAMVVPEDAKLPVSPQQGFQQIDAPVDYITRLVRTALRQQQPVRGLFRIAAATAAPEAEPSEVEEIDEQPPIESHLAMGVLNYCIDSRICGSDSE</sequence>
<dbReference type="Proteomes" id="UP000024547">
    <property type="component" value="Unassembled WGS sequence"/>
</dbReference>
<feature type="signal peptide" evidence="3">
    <location>
        <begin position="1"/>
        <end position="25"/>
    </location>
</feature>
<dbReference type="AlphaFoldDB" id="A0A059ED12"/>
<dbReference type="PROSITE" id="PS00135">
    <property type="entry name" value="TRYPSIN_SER"/>
    <property type="match status" value="1"/>
</dbReference>
<dbReference type="CDD" id="cd00190">
    <property type="entry name" value="Tryp_SPc"/>
    <property type="match status" value="1"/>
</dbReference>
<keyword evidence="3" id="KW-0732">Signal</keyword>
<reference evidence="5 8" key="2">
    <citation type="journal article" date="2018" name="Nat. Biotechnol.">
        <title>A standardized bacterial taxonomy based on genome phylogeny substantially revises the tree of life.</title>
        <authorList>
            <person name="Parks D.H."/>
            <person name="Chuvochina M."/>
            <person name="Waite D.W."/>
            <person name="Rinke C."/>
            <person name="Skarshewski A."/>
            <person name="Chaumeil P.A."/>
            <person name="Hugenholtz P."/>
        </authorList>
    </citation>
    <scope>NUCLEOTIDE SEQUENCE [LARGE SCALE GENOMIC DNA]</scope>
    <source>
        <strain evidence="5">UBA8557</strain>
    </source>
</reference>
<keyword evidence="1" id="KW-1015">Disulfide bond</keyword>